<reference evidence="3" key="1">
    <citation type="submission" date="2025-08" db="UniProtKB">
        <authorList>
            <consortium name="RefSeq"/>
        </authorList>
    </citation>
    <scope>IDENTIFICATION</scope>
</reference>
<sequence>MDHVIFLDHRRSSKLSSGRADLLLKEELFAISTEFAAIPGDDDPKKGKSKRSCPEFADATADWQSDATIEKKLRDFVKSKPELFVSEPQRDSDRLNMAAKAAAASCPSAFFFQGCESTTFAEVSGRSETLIFQKREFILPPMSRGILGSLDVDLTTPKLLEAAEDLYGSEGKYDIIVMDPPWMNKSVKRQRRYMTESAEDILSRVPIPNLLHDDGLLVVWYTHNERHYRQLKDHLAHWNLRILANWTWLKVTTSGKEICPFGRNFKKPYEHLLLAARPDATFSAKSIESDQLILVSVPSAVHSHKPNLDEVLDIIFGANWNKPRRLELFARALKSNWVCAGNEVIKLQSRNLFSSEILT</sequence>
<keyword evidence="2" id="KW-1185">Reference proteome</keyword>
<dbReference type="InterPro" id="IPR002052">
    <property type="entry name" value="DNA_methylase_N6_adenine_CS"/>
</dbReference>
<gene>
    <name evidence="3" type="primary">LOC100905403</name>
</gene>
<dbReference type="CTD" id="64863"/>
<dbReference type="RefSeq" id="XP_003747331.2">
    <property type="nucleotide sequence ID" value="XM_003747283.2"/>
</dbReference>
<dbReference type="KEGG" id="goe:100905403"/>
<dbReference type="InterPro" id="IPR007757">
    <property type="entry name" value="MT-A70-like"/>
</dbReference>
<dbReference type="GeneID" id="100905403"/>
<accession>A0AAJ6W039</accession>
<evidence type="ECO:0000256" key="1">
    <source>
        <dbReference type="PROSITE-ProRule" id="PRU00489"/>
    </source>
</evidence>
<organism evidence="2 3">
    <name type="scientific">Galendromus occidentalis</name>
    <name type="common">western predatory mite</name>
    <dbReference type="NCBI Taxonomy" id="34638"/>
    <lineage>
        <taxon>Eukaryota</taxon>
        <taxon>Metazoa</taxon>
        <taxon>Ecdysozoa</taxon>
        <taxon>Arthropoda</taxon>
        <taxon>Chelicerata</taxon>
        <taxon>Arachnida</taxon>
        <taxon>Acari</taxon>
        <taxon>Parasitiformes</taxon>
        <taxon>Mesostigmata</taxon>
        <taxon>Gamasina</taxon>
        <taxon>Phytoseioidea</taxon>
        <taxon>Phytoseiidae</taxon>
        <taxon>Typhlodrominae</taxon>
        <taxon>Galendromus</taxon>
    </lineage>
</organism>
<comment type="similarity">
    <text evidence="1">Belongs to the MT-A70-like family.</text>
</comment>
<evidence type="ECO:0000313" key="2">
    <source>
        <dbReference type="Proteomes" id="UP000694867"/>
    </source>
</evidence>
<dbReference type="PROSITE" id="PS51143">
    <property type="entry name" value="MT_A70"/>
    <property type="match status" value="1"/>
</dbReference>
<protein>
    <submittedName>
        <fullName evidence="3">Methyltransferase-like protein 4</fullName>
    </submittedName>
</protein>
<dbReference type="PROSITE" id="PS00092">
    <property type="entry name" value="N6_MTASE"/>
    <property type="match status" value="1"/>
</dbReference>
<dbReference type="AlphaFoldDB" id="A0AAJ6W039"/>
<dbReference type="GO" id="GO:0005634">
    <property type="term" value="C:nucleus"/>
    <property type="evidence" value="ECO:0007669"/>
    <property type="project" value="TreeGrafter"/>
</dbReference>
<dbReference type="InterPro" id="IPR029063">
    <property type="entry name" value="SAM-dependent_MTases_sf"/>
</dbReference>
<proteinExistence type="inferred from homology"/>
<dbReference type="SUPFAM" id="SSF53335">
    <property type="entry name" value="S-adenosyl-L-methionine-dependent methyltransferases"/>
    <property type="match status" value="1"/>
</dbReference>
<dbReference type="GO" id="GO:0003676">
    <property type="term" value="F:nucleic acid binding"/>
    <property type="evidence" value="ECO:0007669"/>
    <property type="project" value="InterPro"/>
</dbReference>
<dbReference type="Proteomes" id="UP000694867">
    <property type="component" value="Unplaced"/>
</dbReference>
<dbReference type="PANTHER" id="PTHR12829:SF4">
    <property type="entry name" value="N(6)-ADENINE-SPECIFIC METHYLTRANSFERASE METTL4"/>
    <property type="match status" value="1"/>
</dbReference>
<dbReference type="Pfam" id="PF05063">
    <property type="entry name" value="MT-A70"/>
    <property type="match status" value="1"/>
</dbReference>
<evidence type="ECO:0000313" key="3">
    <source>
        <dbReference type="RefSeq" id="XP_003747331.2"/>
    </source>
</evidence>
<dbReference type="GO" id="GO:0008168">
    <property type="term" value="F:methyltransferase activity"/>
    <property type="evidence" value="ECO:0007669"/>
    <property type="project" value="InterPro"/>
</dbReference>
<name>A0AAJ6W039_9ACAR</name>
<dbReference type="PANTHER" id="PTHR12829">
    <property type="entry name" value="N6-ADENOSINE-METHYLTRANSFERASE"/>
    <property type="match status" value="1"/>
</dbReference>
<dbReference type="Gene3D" id="3.40.50.150">
    <property type="entry name" value="Vaccinia Virus protein VP39"/>
    <property type="match status" value="1"/>
</dbReference>
<dbReference type="GO" id="GO:0032259">
    <property type="term" value="P:methylation"/>
    <property type="evidence" value="ECO:0007669"/>
    <property type="project" value="InterPro"/>
</dbReference>